<feature type="compositionally biased region" description="Basic residues" evidence="1">
    <location>
        <begin position="114"/>
        <end position="126"/>
    </location>
</feature>
<dbReference type="EMBL" id="CP007145">
    <property type="protein sequence ID" value="AHJ98023.1"/>
    <property type="molecule type" value="Genomic_DNA"/>
</dbReference>
<evidence type="ECO:0000313" key="3">
    <source>
        <dbReference type="Proteomes" id="UP000019423"/>
    </source>
</evidence>
<proteinExistence type="predicted"/>
<dbReference type="STRING" id="1227739.Hsw_2428"/>
<dbReference type="KEGG" id="hsw:Hsw_2428"/>
<dbReference type="Proteomes" id="UP000019423">
    <property type="component" value="Chromosome"/>
</dbReference>
<organism evidence="2 3">
    <name type="scientific">Hymenobacter swuensis DY53</name>
    <dbReference type="NCBI Taxonomy" id="1227739"/>
    <lineage>
        <taxon>Bacteria</taxon>
        <taxon>Pseudomonadati</taxon>
        <taxon>Bacteroidota</taxon>
        <taxon>Cytophagia</taxon>
        <taxon>Cytophagales</taxon>
        <taxon>Hymenobacteraceae</taxon>
        <taxon>Hymenobacter</taxon>
    </lineage>
</organism>
<name>W8EZG3_9BACT</name>
<evidence type="ECO:0000313" key="2">
    <source>
        <dbReference type="EMBL" id="AHJ98023.1"/>
    </source>
</evidence>
<keyword evidence="3" id="KW-1185">Reference proteome</keyword>
<gene>
    <name evidence="2" type="ORF">Hsw_2428</name>
</gene>
<dbReference type="AlphaFoldDB" id="W8EZG3"/>
<protein>
    <submittedName>
        <fullName evidence="2">Uncharacterized protein</fullName>
    </submittedName>
</protein>
<dbReference type="HOGENOM" id="CLU_1893353_0_0_10"/>
<sequence>MPFFTFFHNPTPTFFAYSPYSGRILAVWSPNFASRFAAYLLFMPRLLLVLWLVLMALADVSPALAQGGPAARAKMRGKVYVHRPNYRTYKGRSNKVRRKRTVRYRQKWFQFWRRKKAKSTTPRRSRNQTIGNSQ</sequence>
<evidence type="ECO:0000256" key="1">
    <source>
        <dbReference type="SAM" id="MobiDB-lite"/>
    </source>
</evidence>
<accession>W8EZG3</accession>
<reference evidence="2 3" key="1">
    <citation type="submission" date="2014-01" db="EMBL/GenBank/DDBJ databases">
        <title>Complete genome sequence of ionizing-radiation resistance bacterium Hymenobacter swuensis DY53.</title>
        <authorList>
            <person name="Jung J.-H."/>
            <person name="Jeong S.-W."/>
            <person name="Joe M.-H."/>
            <person name="Cho y.-j."/>
            <person name="Kim M.-K."/>
            <person name="Lim S.-Y."/>
        </authorList>
    </citation>
    <scope>NUCLEOTIDE SEQUENCE [LARGE SCALE GENOMIC DNA]</scope>
    <source>
        <strain evidence="2 3">DY53</strain>
    </source>
</reference>
<dbReference type="PATRIC" id="fig|1227739.3.peg.2625"/>
<feature type="region of interest" description="Disordered" evidence="1">
    <location>
        <begin position="114"/>
        <end position="134"/>
    </location>
</feature>